<evidence type="ECO:0000313" key="1">
    <source>
        <dbReference type="EMBL" id="SHH52980.1"/>
    </source>
</evidence>
<protein>
    <submittedName>
        <fullName evidence="1">Uncharacterized protein</fullName>
    </submittedName>
</protein>
<dbReference type="EMBL" id="FQVU01000007">
    <property type="protein sequence ID" value="SHH52980.1"/>
    <property type="molecule type" value="Genomic_DNA"/>
</dbReference>
<gene>
    <name evidence="1" type="ORF">SAMN05443575_4008</name>
</gene>
<accession>A0A1M5TQP3</accession>
<evidence type="ECO:0000313" key="2">
    <source>
        <dbReference type="Proteomes" id="UP000186132"/>
    </source>
</evidence>
<dbReference type="AlphaFoldDB" id="A0A1M5TQP3"/>
<proteinExistence type="predicted"/>
<organism evidence="1 2">
    <name type="scientific">Jatrophihabitans endophyticus</name>
    <dbReference type="NCBI Taxonomy" id="1206085"/>
    <lineage>
        <taxon>Bacteria</taxon>
        <taxon>Bacillati</taxon>
        <taxon>Actinomycetota</taxon>
        <taxon>Actinomycetes</taxon>
        <taxon>Jatrophihabitantales</taxon>
        <taxon>Jatrophihabitantaceae</taxon>
        <taxon>Jatrophihabitans</taxon>
    </lineage>
</organism>
<reference evidence="1 2" key="1">
    <citation type="submission" date="2016-11" db="EMBL/GenBank/DDBJ databases">
        <authorList>
            <person name="Jaros S."/>
            <person name="Januszkiewicz K."/>
            <person name="Wedrychowicz H."/>
        </authorList>
    </citation>
    <scope>NUCLEOTIDE SEQUENCE [LARGE SCALE GENOMIC DNA]</scope>
    <source>
        <strain evidence="1 2">DSM 45627</strain>
    </source>
</reference>
<sequence length="89" mass="10059">MGLYEFVDELRQFDRLTDGERTAIAREAVVSLLEEGACRLVWKVWADTHYEEPAHLADITDVAWQVPTEKPYLALEPVGEQPGANGMRS</sequence>
<keyword evidence="2" id="KW-1185">Reference proteome</keyword>
<dbReference type="Proteomes" id="UP000186132">
    <property type="component" value="Unassembled WGS sequence"/>
</dbReference>
<name>A0A1M5TQP3_9ACTN</name>